<name>A0A0M0L9F1_9BACL</name>
<keyword evidence="2" id="KW-1185">Reference proteome</keyword>
<dbReference type="EMBL" id="LILB01000009">
    <property type="protein sequence ID" value="KOO47273.1"/>
    <property type="molecule type" value="Genomic_DNA"/>
</dbReference>
<dbReference type="OrthoDB" id="9805423at2"/>
<comment type="caution">
    <text evidence="1">The sequence shown here is derived from an EMBL/GenBank/DDBJ whole genome shotgun (WGS) entry which is preliminary data.</text>
</comment>
<dbReference type="SUPFAM" id="SSF53474">
    <property type="entry name" value="alpha/beta-Hydrolases"/>
    <property type="match status" value="1"/>
</dbReference>
<dbReference type="RefSeq" id="WP_053419079.1">
    <property type="nucleotide sequence ID" value="NZ_JBCMNK010000012.1"/>
</dbReference>
<gene>
    <name evidence="1" type="ORF">AMD00_21645</name>
</gene>
<evidence type="ECO:0000313" key="2">
    <source>
        <dbReference type="Proteomes" id="UP000036867"/>
    </source>
</evidence>
<accession>A0A0M0L9F1</accession>
<dbReference type="InterPro" id="IPR029058">
    <property type="entry name" value="AB_hydrolase_fold"/>
</dbReference>
<protein>
    <submittedName>
        <fullName evidence="1">Uncharacterized protein</fullName>
    </submittedName>
</protein>
<reference evidence="2" key="1">
    <citation type="submission" date="2015-08" db="EMBL/GenBank/DDBJ databases">
        <title>Fjat-10028 dsm 16317.</title>
        <authorList>
            <person name="Liu B."/>
            <person name="Wang J."/>
            <person name="Zhu Y."/>
            <person name="Liu G."/>
            <person name="Chen Q."/>
            <person name="Chen Z."/>
            <person name="Lan J."/>
            <person name="Che J."/>
            <person name="Ge C."/>
            <person name="Shi H."/>
            <person name="Pan Z."/>
            <person name="Liu X."/>
        </authorList>
    </citation>
    <scope>NUCLEOTIDE SEQUENCE [LARGE SCALE GENOMIC DNA]</scope>
    <source>
        <strain evidence="2">DSM 16317</strain>
    </source>
</reference>
<sequence length="69" mass="8239">MLKRFKMQKMWKSGEDQVNEVKGAINYAQKNDNIHPAIIPFAAHLVHNEQPEVYTILMEQFLRKTQKRR</sequence>
<evidence type="ECO:0000313" key="1">
    <source>
        <dbReference type="EMBL" id="KOO47273.1"/>
    </source>
</evidence>
<organism evidence="1 2">
    <name type="scientific">Viridibacillus arvi</name>
    <dbReference type="NCBI Taxonomy" id="263475"/>
    <lineage>
        <taxon>Bacteria</taxon>
        <taxon>Bacillati</taxon>
        <taxon>Bacillota</taxon>
        <taxon>Bacilli</taxon>
        <taxon>Bacillales</taxon>
        <taxon>Caryophanaceae</taxon>
        <taxon>Viridibacillus</taxon>
    </lineage>
</organism>
<proteinExistence type="predicted"/>
<dbReference type="STRING" id="263475.AMD00_21645"/>
<dbReference type="AlphaFoldDB" id="A0A0M0L9F1"/>
<dbReference type="Proteomes" id="UP000036867">
    <property type="component" value="Unassembled WGS sequence"/>
</dbReference>